<dbReference type="Gene3D" id="3.10.28.10">
    <property type="entry name" value="Homing endonucleases"/>
    <property type="match status" value="1"/>
</dbReference>
<dbReference type="Pfam" id="PF02650">
    <property type="entry name" value="HTH_WhiA"/>
    <property type="match status" value="1"/>
</dbReference>
<keyword evidence="1 4" id="KW-0132">Cell division</keyword>
<sequence>MSFSSEVRKELTELTGDARHCMIAEIGGFLLIAGKIECEKGKFSIQIQIENEAIARKYFTMIKKAFNINTEVLLIAHKNKNRKTYLLKINNPEDAKKILLATTLLKYEHNVPILRNHMDYTMVQSICCKRAYLRGSFLGGGSVSDPEKGYHFEFVTIYYENAEYLQNTMKNLEMDAKIVTRKGSYVVYLKEGSQIVDLLNVIGAHIALMQLENIRIVKEVRNNVNRLVNCETANLKKTVSAAVRQVQDIEYLRDTIGLAALPENLEQIARYRLEYSSATLKELGELMVPPVGKSGVNHRLKKLSEIACQIREQRGGLSKND</sequence>
<gene>
    <name evidence="4 8" type="primary">whiA</name>
    <name evidence="8" type="ORF">H8718_14850</name>
</gene>
<keyword evidence="9" id="KW-1185">Reference proteome</keyword>
<evidence type="ECO:0000259" key="5">
    <source>
        <dbReference type="Pfam" id="PF02650"/>
    </source>
</evidence>
<dbReference type="AlphaFoldDB" id="A0A926EM22"/>
<evidence type="ECO:0000256" key="3">
    <source>
        <dbReference type="ARBA" id="ARBA00023306"/>
    </source>
</evidence>
<dbReference type="PANTHER" id="PTHR37307">
    <property type="entry name" value="CELL DIVISION PROTEIN WHIA-RELATED"/>
    <property type="match status" value="1"/>
</dbReference>
<evidence type="ECO:0000256" key="2">
    <source>
        <dbReference type="ARBA" id="ARBA00023125"/>
    </source>
</evidence>
<dbReference type="InterPro" id="IPR039518">
    <property type="entry name" value="WhiA_LAGLIDADG_dom"/>
</dbReference>
<protein>
    <recommendedName>
        <fullName evidence="4">Probable cell division protein WhiA</fullName>
    </recommendedName>
</protein>
<name>A0A926EM22_9FIRM</name>
<dbReference type="GO" id="GO:0043937">
    <property type="term" value="P:regulation of sporulation"/>
    <property type="evidence" value="ECO:0007669"/>
    <property type="project" value="InterPro"/>
</dbReference>
<feature type="domain" description="Sporulation regulator WhiA C-terminal" evidence="5">
    <location>
        <begin position="224"/>
        <end position="307"/>
    </location>
</feature>
<dbReference type="Proteomes" id="UP000655830">
    <property type="component" value="Unassembled WGS sequence"/>
</dbReference>
<evidence type="ECO:0000256" key="4">
    <source>
        <dbReference type="HAMAP-Rule" id="MF_01420"/>
    </source>
</evidence>
<dbReference type="InterPro" id="IPR003802">
    <property type="entry name" value="Sporulation_regulator_WhiA"/>
</dbReference>
<keyword evidence="2 4" id="KW-0238">DNA-binding</keyword>
<feature type="domain" description="WhiA LAGLIDADG-like" evidence="7">
    <location>
        <begin position="130"/>
        <end position="221"/>
    </location>
</feature>
<comment type="caution">
    <text evidence="8">The sequence shown here is derived from an EMBL/GenBank/DDBJ whole genome shotgun (WGS) entry which is preliminary data.</text>
</comment>
<keyword evidence="3 4" id="KW-0131">Cell cycle</keyword>
<evidence type="ECO:0000313" key="8">
    <source>
        <dbReference type="EMBL" id="MBC8580797.1"/>
    </source>
</evidence>
<dbReference type="InterPro" id="IPR027434">
    <property type="entry name" value="Homing_endonucl"/>
</dbReference>
<dbReference type="SUPFAM" id="SSF55608">
    <property type="entry name" value="Homing endonucleases"/>
    <property type="match status" value="1"/>
</dbReference>
<evidence type="ECO:0000259" key="7">
    <source>
        <dbReference type="Pfam" id="PF14527"/>
    </source>
</evidence>
<comment type="similarity">
    <text evidence="4">Belongs to the WhiA family.</text>
</comment>
<reference evidence="8" key="1">
    <citation type="submission" date="2020-08" db="EMBL/GenBank/DDBJ databases">
        <title>Genome public.</title>
        <authorList>
            <person name="Liu C."/>
            <person name="Sun Q."/>
        </authorList>
    </citation>
    <scope>NUCLEOTIDE SEQUENCE</scope>
    <source>
        <strain evidence="8">NSJ-12</strain>
    </source>
</reference>
<dbReference type="GO" id="GO:0003677">
    <property type="term" value="F:DNA binding"/>
    <property type="evidence" value="ECO:0007669"/>
    <property type="project" value="UniProtKB-UniRule"/>
</dbReference>
<feature type="domain" description="Sporulation transcription regulator WhiA N-terminal" evidence="6">
    <location>
        <begin position="19"/>
        <end position="104"/>
    </location>
</feature>
<dbReference type="Pfam" id="PF14527">
    <property type="entry name" value="LAGLIDADG_WhiA"/>
    <property type="match status" value="1"/>
</dbReference>
<dbReference type="RefSeq" id="WP_177668460.1">
    <property type="nucleotide sequence ID" value="NZ_JACRSY010000028.1"/>
</dbReference>
<comment type="function">
    <text evidence="4">Involved in cell division and chromosome segregation.</text>
</comment>
<dbReference type="InterPro" id="IPR023054">
    <property type="entry name" value="Sporulation_regulator_WhiA_C"/>
</dbReference>
<dbReference type="PANTHER" id="PTHR37307:SF1">
    <property type="entry name" value="CELL DIVISION PROTEIN WHIA-RELATED"/>
    <property type="match status" value="1"/>
</dbReference>
<accession>A0A926EM22</accession>
<dbReference type="Pfam" id="PF10298">
    <property type="entry name" value="WhiA_N"/>
    <property type="match status" value="1"/>
</dbReference>
<evidence type="ECO:0000259" key="6">
    <source>
        <dbReference type="Pfam" id="PF10298"/>
    </source>
</evidence>
<dbReference type="GO" id="GO:0051301">
    <property type="term" value="P:cell division"/>
    <property type="evidence" value="ECO:0007669"/>
    <property type="project" value="UniProtKB-UniRule"/>
</dbReference>
<evidence type="ECO:0000313" key="9">
    <source>
        <dbReference type="Proteomes" id="UP000655830"/>
    </source>
</evidence>
<dbReference type="InterPro" id="IPR018478">
    <property type="entry name" value="Sporu_reg_WhiA_N_dom"/>
</dbReference>
<dbReference type="EMBL" id="JACRSY010000028">
    <property type="protein sequence ID" value="MBC8580797.1"/>
    <property type="molecule type" value="Genomic_DNA"/>
</dbReference>
<evidence type="ECO:0000256" key="1">
    <source>
        <dbReference type="ARBA" id="ARBA00022618"/>
    </source>
</evidence>
<dbReference type="NCBIfam" id="TIGR00647">
    <property type="entry name" value="DNA_bind_WhiA"/>
    <property type="match status" value="1"/>
</dbReference>
<dbReference type="HAMAP" id="MF_01420">
    <property type="entry name" value="HTH_type_WhiA"/>
    <property type="match status" value="1"/>
</dbReference>
<organism evidence="8 9">
    <name type="scientific">Zhenhengia yiwuensis</name>
    <dbReference type="NCBI Taxonomy" id="2763666"/>
    <lineage>
        <taxon>Bacteria</taxon>
        <taxon>Bacillati</taxon>
        <taxon>Bacillota</taxon>
        <taxon>Clostridia</taxon>
        <taxon>Lachnospirales</taxon>
        <taxon>Lachnospiraceae</taxon>
        <taxon>Zhenhengia</taxon>
    </lineage>
</organism>
<proteinExistence type="inferred from homology"/>